<proteinExistence type="predicted"/>
<name>A0A934WU11_9FIRM</name>
<sequence length="100" mass="11083">MEYGYSILMAAFAAAILFYAGLMAIFKDYKMLPYRARVSVKPKDEKRYMIQLSKAVALVALAPALSALAGLWNMLVAMIVLIGGAVFFIWLGTRLMRGVE</sequence>
<dbReference type="RefSeq" id="WP_201428581.1">
    <property type="nucleotide sequence ID" value="NZ_JAEQMG010000163.1"/>
</dbReference>
<keyword evidence="1" id="KW-0472">Membrane</keyword>
<feature type="transmembrane region" description="Helical" evidence="1">
    <location>
        <begin position="71"/>
        <end position="91"/>
    </location>
</feature>
<dbReference type="Proteomes" id="UP000633365">
    <property type="component" value="Unassembled WGS sequence"/>
</dbReference>
<keyword evidence="1" id="KW-0812">Transmembrane</keyword>
<organism evidence="2 3">
    <name type="scientific">Ruminococcus difficilis</name>
    <dbReference type="NCBI Taxonomy" id="2763069"/>
    <lineage>
        <taxon>Bacteria</taxon>
        <taxon>Bacillati</taxon>
        <taxon>Bacillota</taxon>
        <taxon>Clostridia</taxon>
        <taxon>Eubacteriales</taxon>
        <taxon>Oscillospiraceae</taxon>
        <taxon>Ruminococcus</taxon>
    </lineage>
</organism>
<evidence type="ECO:0000313" key="3">
    <source>
        <dbReference type="Proteomes" id="UP000633365"/>
    </source>
</evidence>
<evidence type="ECO:0000313" key="2">
    <source>
        <dbReference type="EMBL" id="MBK6089886.1"/>
    </source>
</evidence>
<dbReference type="EMBL" id="JAEQMG010000163">
    <property type="protein sequence ID" value="MBK6089886.1"/>
    <property type="molecule type" value="Genomic_DNA"/>
</dbReference>
<gene>
    <name evidence="2" type="ORF">JKK62_14775</name>
</gene>
<protein>
    <recommendedName>
        <fullName evidence="4">DUF3784 domain-containing protein</fullName>
    </recommendedName>
</protein>
<keyword evidence="1" id="KW-1133">Transmembrane helix</keyword>
<comment type="caution">
    <text evidence="2">The sequence shown here is derived from an EMBL/GenBank/DDBJ whole genome shotgun (WGS) entry which is preliminary data.</text>
</comment>
<evidence type="ECO:0008006" key="4">
    <source>
        <dbReference type="Google" id="ProtNLM"/>
    </source>
</evidence>
<feature type="transmembrane region" description="Helical" evidence="1">
    <location>
        <begin position="47"/>
        <end position="65"/>
    </location>
</feature>
<dbReference type="AlphaFoldDB" id="A0A934WU11"/>
<keyword evidence="3" id="KW-1185">Reference proteome</keyword>
<evidence type="ECO:0000256" key="1">
    <source>
        <dbReference type="SAM" id="Phobius"/>
    </source>
</evidence>
<feature type="transmembrane region" description="Helical" evidence="1">
    <location>
        <begin position="6"/>
        <end position="26"/>
    </location>
</feature>
<accession>A0A934WU11</accession>
<reference evidence="2" key="1">
    <citation type="submission" date="2021-01" db="EMBL/GenBank/DDBJ databases">
        <title>Genome public.</title>
        <authorList>
            <person name="Liu C."/>
            <person name="Sun Q."/>
        </authorList>
    </citation>
    <scope>NUCLEOTIDE SEQUENCE</scope>
    <source>
        <strain evidence="2">M6</strain>
    </source>
</reference>